<dbReference type="Pfam" id="PF00534">
    <property type="entry name" value="Glycos_transf_1"/>
    <property type="match status" value="1"/>
</dbReference>
<dbReference type="InterPro" id="IPR001296">
    <property type="entry name" value="Glyco_trans_1"/>
</dbReference>
<dbReference type="AlphaFoldDB" id="A0A0M2PPS7"/>
<evidence type="ECO:0000313" key="6">
    <source>
        <dbReference type="Proteomes" id="UP000034681"/>
    </source>
</evidence>
<keyword evidence="6" id="KW-1185">Reference proteome</keyword>
<dbReference type="Gene3D" id="3.40.50.2000">
    <property type="entry name" value="Glycogen Phosphorylase B"/>
    <property type="match status" value="2"/>
</dbReference>
<keyword evidence="1" id="KW-0328">Glycosyltransferase</keyword>
<dbReference type="STRING" id="317619.GCA_000332315_01463"/>
<organism evidence="5 6">
    <name type="scientific">Prochlorothrix hollandica PCC 9006 = CALU 1027</name>
    <dbReference type="NCBI Taxonomy" id="317619"/>
    <lineage>
        <taxon>Bacteria</taxon>
        <taxon>Bacillati</taxon>
        <taxon>Cyanobacteriota</taxon>
        <taxon>Cyanophyceae</taxon>
        <taxon>Prochlorotrichales</taxon>
        <taxon>Prochlorotrichaceae</taxon>
        <taxon>Prochlorothrix</taxon>
    </lineage>
</organism>
<comment type="caution">
    <text evidence="5">The sequence shown here is derived from an EMBL/GenBank/DDBJ whole genome shotgun (WGS) entry which is preliminary data.</text>
</comment>
<protein>
    <recommendedName>
        <fullName evidence="7">Glycosyltransferase subfamily 4-like N-terminal domain-containing protein</fullName>
    </recommendedName>
</protein>
<evidence type="ECO:0000256" key="2">
    <source>
        <dbReference type="ARBA" id="ARBA00022679"/>
    </source>
</evidence>
<dbReference type="OrthoDB" id="9787617at2"/>
<evidence type="ECO:0008006" key="7">
    <source>
        <dbReference type="Google" id="ProtNLM"/>
    </source>
</evidence>
<evidence type="ECO:0000313" key="5">
    <source>
        <dbReference type="EMBL" id="KKI98570.1"/>
    </source>
</evidence>
<dbReference type="PANTHER" id="PTHR12526">
    <property type="entry name" value="GLYCOSYLTRANSFERASE"/>
    <property type="match status" value="1"/>
</dbReference>
<dbReference type="Pfam" id="PF13439">
    <property type="entry name" value="Glyco_transf_4"/>
    <property type="match status" value="1"/>
</dbReference>
<dbReference type="SUPFAM" id="SSF53756">
    <property type="entry name" value="UDP-Glycosyltransferase/glycogen phosphorylase"/>
    <property type="match status" value="1"/>
</dbReference>
<dbReference type="RefSeq" id="WP_017712004.1">
    <property type="nucleotide sequence ID" value="NZ_KB235936.1"/>
</dbReference>
<dbReference type="PANTHER" id="PTHR12526:SF510">
    <property type="entry name" value="D-INOSITOL 3-PHOSPHATE GLYCOSYLTRANSFERASE"/>
    <property type="match status" value="1"/>
</dbReference>
<accession>A0A0M2PPS7</accession>
<keyword evidence="2" id="KW-0808">Transferase</keyword>
<reference evidence="5" key="1">
    <citation type="submission" date="2012-04" db="EMBL/GenBank/DDBJ databases">
        <authorList>
            <person name="Borisov I.G."/>
            <person name="Ivanikova N.V."/>
            <person name="Pinevich A.V."/>
        </authorList>
    </citation>
    <scope>NUCLEOTIDE SEQUENCE [LARGE SCALE GENOMIC DNA]</scope>
    <source>
        <strain evidence="5">CALU 1027</strain>
    </source>
</reference>
<dbReference type="EMBL" id="AJTX02000007">
    <property type="protein sequence ID" value="KKI98570.1"/>
    <property type="molecule type" value="Genomic_DNA"/>
</dbReference>
<gene>
    <name evidence="5" type="ORF">PROH_16875</name>
</gene>
<dbReference type="InterPro" id="IPR028098">
    <property type="entry name" value="Glyco_trans_4-like_N"/>
</dbReference>
<evidence type="ECO:0000259" key="4">
    <source>
        <dbReference type="Pfam" id="PF13439"/>
    </source>
</evidence>
<name>A0A0M2PPS7_PROHO</name>
<sequence length="417" mass="45989">MHIIVIEPSPSSQQGGQHLSTFEVARYLAHQGHRLSLVYFPTATEAATADLVPQYQEFCTQVIALEEGRFQRAKPWPSALAILRGLLTLQRRLAKPPGAELVYVSSHTHGFFAVLVGLWRRSTKVLHIRTAIGSGLVFHRQDRWAMAQIDRFLAVSEDVKQAWVQEFNLDPQAITPVLNGVDTTKFTPADSPGTIAALRSRLPLPSPSPNDRPPLIITYLGRLHPQKGLGVLLRAFAQLRHSRSDGEAASRGVALGGQDLYLLIAGHPVGFATPREAQTYGSSLRQQVADLGLEPWVRFLGHVDDTVSLYQASDLTVLPSIYPDPCPRSVLESLACGVPIIASRTGGIQETLTAELDPLLCEPDSAEALVAQWHRWLDWRTTDPDLGDRCRRYAQERLSSSATWQRIAAFLQQVAAT</sequence>
<feature type="domain" description="Glycosyltransferase subfamily 4-like N-terminal" evidence="4">
    <location>
        <begin position="15"/>
        <end position="184"/>
    </location>
</feature>
<evidence type="ECO:0000259" key="3">
    <source>
        <dbReference type="Pfam" id="PF00534"/>
    </source>
</evidence>
<dbReference type="CDD" id="cd03801">
    <property type="entry name" value="GT4_PimA-like"/>
    <property type="match status" value="1"/>
</dbReference>
<evidence type="ECO:0000256" key="1">
    <source>
        <dbReference type="ARBA" id="ARBA00022676"/>
    </source>
</evidence>
<feature type="domain" description="Glycosyl transferase family 1" evidence="3">
    <location>
        <begin position="211"/>
        <end position="396"/>
    </location>
</feature>
<proteinExistence type="predicted"/>
<dbReference type="GO" id="GO:0016757">
    <property type="term" value="F:glycosyltransferase activity"/>
    <property type="evidence" value="ECO:0007669"/>
    <property type="project" value="UniProtKB-KW"/>
</dbReference>
<dbReference type="Proteomes" id="UP000034681">
    <property type="component" value="Unassembled WGS sequence"/>
</dbReference>
<dbReference type="eggNOG" id="COG0438">
    <property type="taxonomic scope" value="Bacteria"/>
</dbReference>